<dbReference type="SUPFAM" id="SSF54427">
    <property type="entry name" value="NTF2-like"/>
    <property type="match status" value="1"/>
</dbReference>
<reference evidence="2 3" key="1">
    <citation type="submission" date="2024-10" db="EMBL/GenBank/DDBJ databases">
        <title>The Natural Products Discovery Center: Release of the First 8490 Sequenced Strains for Exploring Actinobacteria Biosynthetic Diversity.</title>
        <authorList>
            <person name="Kalkreuter E."/>
            <person name="Kautsar S.A."/>
            <person name="Yang D."/>
            <person name="Bader C.D."/>
            <person name="Teijaro C.N."/>
            <person name="Fluegel L."/>
            <person name="Davis C.M."/>
            <person name="Simpson J.R."/>
            <person name="Lauterbach L."/>
            <person name="Steele A.D."/>
            <person name="Gui C."/>
            <person name="Meng S."/>
            <person name="Li G."/>
            <person name="Viehrig K."/>
            <person name="Ye F."/>
            <person name="Su P."/>
            <person name="Kiefer A.F."/>
            <person name="Nichols A."/>
            <person name="Cepeda A.J."/>
            <person name="Yan W."/>
            <person name="Fan B."/>
            <person name="Jiang Y."/>
            <person name="Adhikari A."/>
            <person name="Zheng C.-J."/>
            <person name="Schuster L."/>
            <person name="Cowan T.M."/>
            <person name="Smanski M.J."/>
            <person name="Chevrette M.G."/>
            <person name="De Carvalho L.P.S."/>
            <person name="Shen B."/>
        </authorList>
    </citation>
    <scope>NUCLEOTIDE SEQUENCE [LARGE SCALE GENOMIC DNA]</scope>
    <source>
        <strain evidence="2 3">NPDC020568</strain>
    </source>
</reference>
<organism evidence="2 3">
    <name type="scientific">Nocardia carnea</name>
    <dbReference type="NCBI Taxonomy" id="37328"/>
    <lineage>
        <taxon>Bacteria</taxon>
        <taxon>Bacillati</taxon>
        <taxon>Actinomycetota</taxon>
        <taxon>Actinomycetes</taxon>
        <taxon>Mycobacteriales</taxon>
        <taxon>Nocardiaceae</taxon>
        <taxon>Nocardia</taxon>
    </lineage>
</organism>
<evidence type="ECO:0000313" key="3">
    <source>
        <dbReference type="Proteomes" id="UP001611263"/>
    </source>
</evidence>
<dbReference type="Gene3D" id="3.10.450.50">
    <property type="match status" value="1"/>
</dbReference>
<dbReference type="InterPro" id="IPR037401">
    <property type="entry name" value="SnoaL-like"/>
</dbReference>
<dbReference type="EMBL" id="JBIRUQ010000003">
    <property type="protein sequence ID" value="MFI1462169.1"/>
    <property type="molecule type" value="Genomic_DNA"/>
</dbReference>
<dbReference type="InterPro" id="IPR032710">
    <property type="entry name" value="NTF2-like_dom_sf"/>
</dbReference>
<evidence type="ECO:0000313" key="2">
    <source>
        <dbReference type="EMBL" id="MFI1462169.1"/>
    </source>
</evidence>
<dbReference type="Proteomes" id="UP001611263">
    <property type="component" value="Unassembled WGS sequence"/>
</dbReference>
<keyword evidence="3" id="KW-1185">Reference proteome</keyword>
<comment type="caution">
    <text evidence="2">The sequence shown here is derived from an EMBL/GenBank/DDBJ whole genome shotgun (WGS) entry which is preliminary data.</text>
</comment>
<accession>A0ABW7TRE7</accession>
<evidence type="ECO:0000259" key="1">
    <source>
        <dbReference type="Pfam" id="PF13577"/>
    </source>
</evidence>
<protein>
    <submittedName>
        <fullName evidence="2">Nuclear transport factor 2 family protein</fullName>
    </submittedName>
</protein>
<gene>
    <name evidence="2" type="ORF">ACH4WX_15760</name>
</gene>
<sequence length="156" mass="16844">MSGSELAELRENVRRLQAAEAARDHVHTYARTLDEPDPETVTALFAPDAALTTPSRTVRGAAEIRNFFETAFAADPSVKRHFVANVRTAWLGDSRVRVQSQFFFTGSGTGRSIIGWGGYDDVVDVGGDRPCFAEKSVTVEVSTDLANGWAGGVPGR</sequence>
<dbReference type="GeneID" id="93508947"/>
<dbReference type="RefSeq" id="WP_033242741.1">
    <property type="nucleotide sequence ID" value="NZ_JBIRUQ010000003.1"/>
</dbReference>
<dbReference type="Pfam" id="PF13577">
    <property type="entry name" value="SnoaL_4"/>
    <property type="match status" value="1"/>
</dbReference>
<proteinExistence type="predicted"/>
<name>A0ABW7TRE7_9NOCA</name>
<feature type="domain" description="SnoaL-like" evidence="1">
    <location>
        <begin position="14"/>
        <end position="123"/>
    </location>
</feature>
<dbReference type="CDD" id="cd00531">
    <property type="entry name" value="NTF2_like"/>
    <property type="match status" value="1"/>
</dbReference>